<dbReference type="InterPro" id="IPR008838">
    <property type="entry name" value="Variable_surface_protein_TREHY"/>
</dbReference>
<gene>
    <name evidence="1" type="ORF">EPJ80_01015</name>
</gene>
<evidence type="ECO:0000313" key="1">
    <source>
        <dbReference type="EMBL" id="TXJ13359.1"/>
    </source>
</evidence>
<reference evidence="1 2" key="1">
    <citation type="journal article" date="1992" name="Lakartidningen">
        <title>[Penicillin V and not amoxicillin is the first choice preparation in acute otitis].</title>
        <authorList>
            <person name="Kamme C."/>
            <person name="Lundgren K."/>
            <person name="Prellner K."/>
        </authorList>
    </citation>
    <scope>NUCLEOTIDE SEQUENCE [LARGE SCALE GENOMIC DNA]</scope>
    <source>
        <strain evidence="1 2">W1</strain>
    </source>
</reference>
<protein>
    <submittedName>
        <fullName evidence="1">Cell surface protein</fullName>
    </submittedName>
</protein>
<dbReference type="AlphaFoldDB" id="A0A5C8CJ88"/>
<organism evidence="1 2">
    <name type="scientific">Brachyspira aalborgi</name>
    <dbReference type="NCBI Taxonomy" id="29522"/>
    <lineage>
        <taxon>Bacteria</taxon>
        <taxon>Pseudomonadati</taxon>
        <taxon>Spirochaetota</taxon>
        <taxon>Spirochaetia</taxon>
        <taxon>Brachyspirales</taxon>
        <taxon>Brachyspiraceae</taxon>
        <taxon>Brachyspira</taxon>
    </lineage>
</organism>
<name>A0A5C8CJ88_9SPIR</name>
<sequence>MKKIFLTTIALLSIASVSVFGMYGVNSGDWIGFLTHGNQFRARVNQLGFTLGNDTIKGTFGFFNNGRGAWGSMLSTNTSDLGQGLYYDFTPTISMGLAYTSSLISVGVGYNATIGPRWTKYNGKTEGKKTEAVVHTPVLVLNAMDNAFRMAIPIQVVNLTDKFDDLKGSVTAVSLEAQFRYYSGLDFLPQIRLYIKYGNYGAQLSGGGDKIKQTFAESFGFDFRLYFGSMVEEVAIQPIVKLAYNGALGKQHNKTSVTAISALNDSANYAEQFAQYVAGGGTATEPTSSYSDGATWKKGAWDLKIIPALGITANSDIVSLYVEPSLGFQINQKGSATDNKVKELYSLYYGAYAEIYITPLKNLEWYFEVDLNNGGTTADQSAITFAGTTGITWYLPAL</sequence>
<dbReference type="EMBL" id="SAXT01000001">
    <property type="protein sequence ID" value="TXJ13359.1"/>
    <property type="molecule type" value="Genomic_DNA"/>
</dbReference>
<comment type="caution">
    <text evidence="1">The sequence shown here is derived from an EMBL/GenBank/DDBJ whole genome shotgun (WGS) entry which is preliminary data.</text>
</comment>
<dbReference type="RefSeq" id="WP_147757548.1">
    <property type="nucleotide sequence ID" value="NZ_SAXT01000001.1"/>
</dbReference>
<evidence type="ECO:0000313" key="2">
    <source>
        <dbReference type="Proteomes" id="UP000325116"/>
    </source>
</evidence>
<dbReference type="Pfam" id="PF05540">
    <property type="entry name" value="Serpulina_VSP"/>
    <property type="match status" value="1"/>
</dbReference>
<accession>A0A5C8CJ88</accession>
<dbReference type="Proteomes" id="UP000325116">
    <property type="component" value="Unassembled WGS sequence"/>
</dbReference>
<proteinExistence type="predicted"/>